<comment type="subunit">
    <text evidence="3">May form heteromers.</text>
</comment>
<dbReference type="Gene3D" id="3.40.190.10">
    <property type="entry name" value="Periplasmic binding protein-like II"/>
    <property type="match status" value="2"/>
</dbReference>
<gene>
    <name evidence="19" type="ORF">NE237_024810</name>
</gene>
<dbReference type="CDD" id="cd13686">
    <property type="entry name" value="GluR_Plant"/>
    <property type="match status" value="1"/>
</dbReference>
<name>A0A9Q0H5V2_9MAGN</name>
<evidence type="ECO:0000256" key="14">
    <source>
        <dbReference type="ARBA" id="ARBA00049638"/>
    </source>
</evidence>
<comment type="caution">
    <text evidence="19">The sequence shown here is derived from an EMBL/GenBank/DDBJ whole genome shotgun (WGS) entry which is preliminary data.</text>
</comment>
<keyword evidence="20" id="KW-1185">Reference proteome</keyword>
<keyword evidence="5 17" id="KW-0812">Transmembrane</keyword>
<keyword evidence="10" id="KW-0675">Receptor</keyword>
<comment type="function">
    <text evidence="14">Glutamate-gated receptor that probably acts as a non-selective cation channel. May be involved in light-signal transduction and calcium homeostasis via the regulation of calcium influx into cells.</text>
</comment>
<dbReference type="CDD" id="cd19990">
    <property type="entry name" value="PBP1_GABAb_receptor_plant"/>
    <property type="match status" value="1"/>
</dbReference>
<dbReference type="PIRSF" id="PIRSF037090">
    <property type="entry name" value="Iontro_Glu-like_rcpt_pln"/>
    <property type="match status" value="1"/>
</dbReference>
<evidence type="ECO:0000256" key="6">
    <source>
        <dbReference type="ARBA" id="ARBA00022729"/>
    </source>
</evidence>
<dbReference type="FunFam" id="3.40.50.2300:FF:000169">
    <property type="entry name" value="Glutamate receptor"/>
    <property type="match status" value="1"/>
</dbReference>
<keyword evidence="13" id="KW-0407">Ion channel</keyword>
<feature type="transmembrane region" description="Helical" evidence="17">
    <location>
        <begin position="874"/>
        <end position="898"/>
    </location>
</feature>
<dbReference type="GO" id="GO:0016020">
    <property type="term" value="C:membrane"/>
    <property type="evidence" value="ECO:0007669"/>
    <property type="project" value="UniProtKB-SubCell"/>
</dbReference>
<proteinExistence type="inferred from homology"/>
<feature type="domain" description="Ionotropic glutamate receptor C-terminal" evidence="18">
    <location>
        <begin position="504"/>
        <end position="854"/>
    </location>
</feature>
<reference evidence="19" key="1">
    <citation type="journal article" date="2023" name="Plant J.">
        <title>The genome of the king protea, Protea cynaroides.</title>
        <authorList>
            <person name="Chang J."/>
            <person name="Duong T.A."/>
            <person name="Schoeman C."/>
            <person name="Ma X."/>
            <person name="Roodt D."/>
            <person name="Barker N."/>
            <person name="Li Z."/>
            <person name="Van de Peer Y."/>
            <person name="Mizrachi E."/>
        </authorList>
    </citation>
    <scope>NUCLEOTIDE SEQUENCE</scope>
    <source>
        <tissue evidence="19">Young leaves</tissue>
    </source>
</reference>
<dbReference type="Gene3D" id="1.10.287.70">
    <property type="match status" value="1"/>
</dbReference>
<sequence>MHPSSSRMALLQGTQPRLAGKVAAWLSCKQPWCTPGVRANVRRERNPMFPQFFLPLITKAISLFLGDLTAAQSTTIPFDVGVILDYNTGDAKKCNTSMSMALDDFYARNSSYKTRLVLHIRDSQQDIVNAAFMAIDLIENVQVQAIIGPETSGEANFIADLGGKAQVPIVSFSATSPSLSSVLSPFFIRTAYNDSAQVKAIAAIVQAFGWREAVPVYEDTNYGNGIVPYLIDAFQAINTRVPYRSVISPNASDDEILEELYKLMTMQTRVFIVHMLPTLGSRLFLKAKEIGMMTEGYVWIITDGLTNFLSSMDPSVINSMEGVLGVRPHVRRSKKLQSFEVSWKRRFIQENPDMENSDLDIYVLWAYDTAWALAMAAEKVAGVNSSSQQHKLSLNISSVESLQVSKIGLELRQEILNTQFEGLSGEFKLVDGQLQSSIFRIVNVVGSGEKDIGFWTPMNGIFRSLNVNMTETYSSLKDGLRTIIWPGDSTTVPKGWEIPTNEKKLKVGVPVKDGFTDFVNVQWDNTSNSYRVTGYCIDVFDAVMGTLPYSVPYEYIPFAKADHTSAGTYDDMVYQVYLQKYDVVVGDTTIIANRSLYVDFTLPYTGSGVSMVAPIKVDNRKNAWIFLKPLSLDLWLTTAAFFVFTGFVIWVLEHRINEDFRGPRQHQVGMIFWFSFSTMVFSHKEKVVSNLARFILIIWLFVVLILTSSYTASLTSLLTVQQLQPTVTDVQELLQNGENVGYQEGSFVFGLLKQMKFQDSKLKVYTSEDTLNEGLSKGTANGGFAAAFDEIPYLNLFLSKYCSKYTMVGPTYKTDGFGFVFPRGSSLVGDVSRAVLNVTEGDEMIRIEKMWFGDANCPGSSTTVSSGSLTIKSFWGLFLITGFASFSAFLAFLIQFIWTHKHIWRNIDPKATLWERIVIMAEQFDRKDFTCFTFRNQELGRQNTIDATGVASVPMSPTIISQHTTGNFVSYDDQATTSTGTSHPSPSNPISEEISTTIELSNHEIMRPRSAEETYG</sequence>
<evidence type="ECO:0000256" key="5">
    <source>
        <dbReference type="ARBA" id="ARBA00022692"/>
    </source>
</evidence>
<keyword evidence="7 17" id="KW-1133">Transmembrane helix</keyword>
<evidence type="ECO:0000256" key="1">
    <source>
        <dbReference type="ARBA" id="ARBA00004141"/>
    </source>
</evidence>
<feature type="disulfide bond" evidence="15">
    <location>
        <begin position="802"/>
        <end position="857"/>
    </location>
</feature>
<evidence type="ECO:0000256" key="7">
    <source>
        <dbReference type="ARBA" id="ARBA00022989"/>
    </source>
</evidence>
<organism evidence="19 20">
    <name type="scientific">Protea cynaroides</name>
    <dbReference type="NCBI Taxonomy" id="273540"/>
    <lineage>
        <taxon>Eukaryota</taxon>
        <taxon>Viridiplantae</taxon>
        <taxon>Streptophyta</taxon>
        <taxon>Embryophyta</taxon>
        <taxon>Tracheophyta</taxon>
        <taxon>Spermatophyta</taxon>
        <taxon>Magnoliopsida</taxon>
        <taxon>Proteales</taxon>
        <taxon>Proteaceae</taxon>
        <taxon>Protea</taxon>
    </lineage>
</organism>
<dbReference type="FunFam" id="3.40.50.2300:FF:000195">
    <property type="entry name" value="Glutamate receptor"/>
    <property type="match status" value="1"/>
</dbReference>
<evidence type="ECO:0000256" key="8">
    <source>
        <dbReference type="ARBA" id="ARBA00023065"/>
    </source>
</evidence>
<dbReference type="InterPro" id="IPR028082">
    <property type="entry name" value="Peripla_BP_I"/>
</dbReference>
<evidence type="ECO:0000256" key="10">
    <source>
        <dbReference type="ARBA" id="ARBA00023170"/>
    </source>
</evidence>
<feature type="compositionally biased region" description="Low complexity" evidence="16">
    <location>
        <begin position="976"/>
        <end position="994"/>
    </location>
</feature>
<dbReference type="FunFam" id="3.40.190.10:FF:000195">
    <property type="entry name" value="Glutamate receptor 2.7"/>
    <property type="match status" value="1"/>
</dbReference>
<dbReference type="Pfam" id="PF01094">
    <property type="entry name" value="ANF_receptor"/>
    <property type="match status" value="1"/>
</dbReference>
<evidence type="ECO:0000256" key="16">
    <source>
        <dbReference type="SAM" id="MobiDB-lite"/>
    </source>
</evidence>
<evidence type="ECO:0000256" key="17">
    <source>
        <dbReference type="SAM" id="Phobius"/>
    </source>
</evidence>
<dbReference type="FunFam" id="3.40.190.10:FF:000103">
    <property type="entry name" value="Glutamate receptor"/>
    <property type="match status" value="1"/>
</dbReference>
<keyword evidence="9 17" id="KW-0472">Membrane</keyword>
<keyword evidence="15" id="KW-1015">Disulfide bond</keyword>
<accession>A0A9Q0H5V2</accession>
<comment type="subcellular location">
    <subcellularLocation>
        <location evidence="1">Membrane</location>
        <topology evidence="1">Multi-pass membrane protein</topology>
    </subcellularLocation>
</comment>
<evidence type="ECO:0000313" key="19">
    <source>
        <dbReference type="EMBL" id="KAJ4957699.1"/>
    </source>
</evidence>
<dbReference type="PANTHER" id="PTHR34836:SF1">
    <property type="entry name" value="OS09G0428600 PROTEIN"/>
    <property type="match status" value="1"/>
</dbReference>
<evidence type="ECO:0000313" key="20">
    <source>
        <dbReference type="Proteomes" id="UP001141806"/>
    </source>
</evidence>
<dbReference type="SUPFAM" id="SSF53850">
    <property type="entry name" value="Periplasmic binding protein-like II"/>
    <property type="match status" value="1"/>
</dbReference>
<evidence type="ECO:0000256" key="15">
    <source>
        <dbReference type="PIRSR" id="PIRSR037090-50"/>
    </source>
</evidence>
<feature type="region of interest" description="Disordered" evidence="16">
    <location>
        <begin position="971"/>
        <end position="994"/>
    </location>
</feature>
<feature type="transmembrane region" description="Helical" evidence="17">
    <location>
        <begin position="694"/>
        <end position="718"/>
    </location>
</feature>
<dbReference type="GO" id="GO:0015276">
    <property type="term" value="F:ligand-gated monoatomic ion channel activity"/>
    <property type="evidence" value="ECO:0007669"/>
    <property type="project" value="InterPro"/>
</dbReference>
<dbReference type="AlphaFoldDB" id="A0A9Q0H5V2"/>
<evidence type="ECO:0000256" key="9">
    <source>
        <dbReference type="ARBA" id="ARBA00023136"/>
    </source>
</evidence>
<evidence type="ECO:0000256" key="3">
    <source>
        <dbReference type="ARBA" id="ARBA00011095"/>
    </source>
</evidence>
<dbReference type="InterPro" id="IPR015683">
    <property type="entry name" value="Ionotropic_Glu_rcpt"/>
</dbReference>
<dbReference type="InterPro" id="IPR001828">
    <property type="entry name" value="ANF_lig-bd_rcpt"/>
</dbReference>
<dbReference type="SUPFAM" id="SSF53822">
    <property type="entry name" value="Periplasmic binding protein-like I"/>
    <property type="match status" value="1"/>
</dbReference>
<dbReference type="Gene3D" id="3.40.50.2300">
    <property type="match status" value="3"/>
</dbReference>
<keyword evidence="11" id="KW-0325">Glycoprotein</keyword>
<dbReference type="PANTHER" id="PTHR34836">
    <property type="entry name" value="OS06G0188250 PROTEIN"/>
    <property type="match status" value="1"/>
</dbReference>
<comment type="similarity">
    <text evidence="2">Belongs to the glutamate-gated ion channel (TC 1.A.10.1) family.</text>
</comment>
<dbReference type="Proteomes" id="UP001141806">
    <property type="component" value="Unassembled WGS sequence"/>
</dbReference>
<dbReference type="Pfam" id="PF10613">
    <property type="entry name" value="Lig_chan-Glu_bd"/>
    <property type="match status" value="1"/>
</dbReference>
<dbReference type="OrthoDB" id="5984008at2759"/>
<evidence type="ECO:0000256" key="4">
    <source>
        <dbReference type="ARBA" id="ARBA00022448"/>
    </source>
</evidence>
<dbReference type="InterPro" id="IPR019594">
    <property type="entry name" value="Glu/Gly-bd"/>
</dbReference>
<protein>
    <recommendedName>
        <fullName evidence="18">Ionotropic glutamate receptor C-terminal domain-containing protein</fullName>
    </recommendedName>
</protein>
<keyword evidence="8" id="KW-0406">Ion transport</keyword>
<evidence type="ECO:0000256" key="11">
    <source>
        <dbReference type="ARBA" id="ARBA00023180"/>
    </source>
</evidence>
<evidence type="ECO:0000256" key="2">
    <source>
        <dbReference type="ARBA" id="ARBA00008685"/>
    </source>
</evidence>
<evidence type="ECO:0000259" key="18">
    <source>
        <dbReference type="SMART" id="SM00079"/>
    </source>
</evidence>
<keyword evidence="4" id="KW-0813">Transport</keyword>
<dbReference type="InterPro" id="IPR001320">
    <property type="entry name" value="Iontro_rcpt_C"/>
</dbReference>
<evidence type="ECO:0000256" key="13">
    <source>
        <dbReference type="ARBA" id="ARBA00023303"/>
    </source>
</evidence>
<keyword evidence="12" id="KW-1071">Ligand-gated ion channel</keyword>
<dbReference type="EMBL" id="JAMYWD010000010">
    <property type="protein sequence ID" value="KAJ4957699.1"/>
    <property type="molecule type" value="Genomic_DNA"/>
</dbReference>
<dbReference type="InterPro" id="IPR017103">
    <property type="entry name" value="Iontropic_Glu_rcpt_pln"/>
</dbReference>
<feature type="transmembrane region" description="Helical" evidence="17">
    <location>
        <begin position="630"/>
        <end position="652"/>
    </location>
</feature>
<dbReference type="InterPro" id="IPR044440">
    <property type="entry name" value="GABAb_receptor_plant_PBP1"/>
</dbReference>
<evidence type="ECO:0000256" key="12">
    <source>
        <dbReference type="ARBA" id="ARBA00023286"/>
    </source>
</evidence>
<keyword evidence="6" id="KW-0732">Signal</keyword>
<dbReference type="FunFam" id="1.10.287.70:FF:000037">
    <property type="entry name" value="Glutamate receptor"/>
    <property type="match status" value="1"/>
</dbReference>
<dbReference type="SMART" id="SM00079">
    <property type="entry name" value="PBPe"/>
    <property type="match status" value="1"/>
</dbReference>
<dbReference type="Pfam" id="PF00060">
    <property type="entry name" value="Lig_chan"/>
    <property type="match status" value="1"/>
</dbReference>